<evidence type="ECO:0000256" key="2">
    <source>
        <dbReference type="ARBA" id="ARBA00010875"/>
    </source>
</evidence>
<dbReference type="GO" id="GO:0004222">
    <property type="term" value="F:metalloendopeptidase activity"/>
    <property type="evidence" value="ECO:0007669"/>
    <property type="project" value="InterPro"/>
</dbReference>
<keyword evidence="5" id="KW-0479">Metal-binding</keyword>
<protein>
    <submittedName>
        <fullName evidence="9">Probable rRNA maturation factor YbeY</fullName>
    </submittedName>
</protein>
<keyword evidence="3" id="KW-0690">Ribosome biogenesis</keyword>
<evidence type="ECO:0000256" key="3">
    <source>
        <dbReference type="ARBA" id="ARBA00022517"/>
    </source>
</evidence>
<evidence type="ECO:0000256" key="8">
    <source>
        <dbReference type="ARBA" id="ARBA00022833"/>
    </source>
</evidence>
<dbReference type="GO" id="GO:0046872">
    <property type="term" value="F:metal ion binding"/>
    <property type="evidence" value="ECO:0007669"/>
    <property type="project" value="UniProtKB-KW"/>
</dbReference>
<dbReference type="Pfam" id="PF02130">
    <property type="entry name" value="YbeY"/>
    <property type="match status" value="1"/>
</dbReference>
<keyword evidence="6" id="KW-0255">Endonuclease</keyword>
<keyword evidence="8" id="KW-0862">Zinc</keyword>
<dbReference type="InterPro" id="IPR023091">
    <property type="entry name" value="MetalPrtase_cat_dom_sf_prd"/>
</dbReference>
<dbReference type="GO" id="GO:0006364">
    <property type="term" value="P:rRNA processing"/>
    <property type="evidence" value="ECO:0007669"/>
    <property type="project" value="InterPro"/>
</dbReference>
<evidence type="ECO:0000256" key="6">
    <source>
        <dbReference type="ARBA" id="ARBA00022759"/>
    </source>
</evidence>
<evidence type="ECO:0000256" key="5">
    <source>
        <dbReference type="ARBA" id="ARBA00022723"/>
    </source>
</evidence>
<evidence type="ECO:0000256" key="1">
    <source>
        <dbReference type="ARBA" id="ARBA00001947"/>
    </source>
</evidence>
<evidence type="ECO:0000313" key="10">
    <source>
        <dbReference type="Proteomes" id="UP000271603"/>
    </source>
</evidence>
<name>A0A3S4GLV5_SERRU</name>
<keyword evidence="7" id="KW-0378">Hydrolase</keyword>
<dbReference type="Gene3D" id="3.40.390.30">
    <property type="entry name" value="Metalloproteases ('zincins'), catalytic domain"/>
    <property type="match status" value="1"/>
</dbReference>
<comment type="similarity">
    <text evidence="2">Belongs to the endoribonuclease YbeY family.</text>
</comment>
<gene>
    <name evidence="9" type="primary">ybeY</name>
    <name evidence="9" type="ORF">NCTC9419_03912</name>
</gene>
<dbReference type="PANTHER" id="PTHR46986">
    <property type="entry name" value="ENDORIBONUCLEASE YBEY, CHLOROPLASTIC"/>
    <property type="match status" value="1"/>
</dbReference>
<dbReference type="Proteomes" id="UP000271603">
    <property type="component" value="Chromosome"/>
</dbReference>
<dbReference type="InterPro" id="IPR002036">
    <property type="entry name" value="YbeY"/>
</dbReference>
<organism evidence="9 10">
    <name type="scientific">Serratia rubidaea</name>
    <name type="common">Serratia marinorubra</name>
    <dbReference type="NCBI Taxonomy" id="61652"/>
    <lineage>
        <taxon>Bacteria</taxon>
        <taxon>Pseudomonadati</taxon>
        <taxon>Pseudomonadota</taxon>
        <taxon>Gammaproteobacteria</taxon>
        <taxon>Enterobacterales</taxon>
        <taxon>Yersiniaceae</taxon>
        <taxon>Serratia</taxon>
    </lineage>
</organism>
<comment type="cofactor">
    <cofactor evidence="1">
        <name>Zn(2+)</name>
        <dbReference type="ChEBI" id="CHEBI:29105"/>
    </cofactor>
</comment>
<dbReference type="EMBL" id="LR134155">
    <property type="protein sequence ID" value="VEA72313.1"/>
    <property type="molecule type" value="Genomic_DNA"/>
</dbReference>
<accession>A0A3S4GLV5</accession>
<evidence type="ECO:0000256" key="4">
    <source>
        <dbReference type="ARBA" id="ARBA00022722"/>
    </source>
</evidence>
<dbReference type="NCBIfam" id="TIGR00043">
    <property type="entry name" value="rRNA maturation RNase YbeY"/>
    <property type="match status" value="1"/>
</dbReference>
<dbReference type="GO" id="GO:0004519">
    <property type="term" value="F:endonuclease activity"/>
    <property type="evidence" value="ECO:0007669"/>
    <property type="project" value="UniProtKB-KW"/>
</dbReference>
<dbReference type="PANTHER" id="PTHR46986:SF1">
    <property type="entry name" value="ENDORIBONUCLEASE YBEY, CHLOROPLASTIC"/>
    <property type="match status" value="1"/>
</dbReference>
<evidence type="ECO:0000256" key="7">
    <source>
        <dbReference type="ARBA" id="ARBA00022801"/>
    </source>
</evidence>
<dbReference type="SUPFAM" id="SSF55486">
    <property type="entry name" value="Metalloproteases ('zincins'), catalytic domain"/>
    <property type="match status" value="1"/>
</dbReference>
<proteinExistence type="inferred from homology"/>
<keyword evidence="4" id="KW-0540">Nuclease</keyword>
<sequence>MSQVILDLQIACENTAGLPDEAAFQRWLDSVLPQFQPESEVTIRLVDEAESHELNLTYRGKDKPTNVLSFPFEAPPGIELPLLGDLIICRQVVEQEAGEQARRWRPTGRIWLFTAAFIC</sequence>
<evidence type="ECO:0000313" key="9">
    <source>
        <dbReference type="EMBL" id="VEA72313.1"/>
    </source>
</evidence>
<reference evidence="9 10" key="1">
    <citation type="submission" date="2018-12" db="EMBL/GenBank/DDBJ databases">
        <authorList>
            <consortium name="Pathogen Informatics"/>
        </authorList>
    </citation>
    <scope>NUCLEOTIDE SEQUENCE [LARGE SCALE GENOMIC DNA]</scope>
    <source>
        <strain evidence="9 10">NCTC9419</strain>
    </source>
</reference>
<dbReference type="AlphaFoldDB" id="A0A3S4GLV5"/>
<dbReference type="STRING" id="61652.AXX16_3967"/>